<accession>A0A139AMN7</accession>
<feature type="region of interest" description="Disordered" evidence="1">
    <location>
        <begin position="123"/>
        <end position="288"/>
    </location>
</feature>
<gene>
    <name evidence="2" type="ORF">M427DRAFT_42767</name>
</gene>
<feature type="compositionally biased region" description="Low complexity" evidence="1">
    <location>
        <begin position="142"/>
        <end position="158"/>
    </location>
</feature>
<dbReference type="Proteomes" id="UP000070544">
    <property type="component" value="Unassembled WGS sequence"/>
</dbReference>
<feature type="compositionally biased region" description="Basic and acidic residues" evidence="1">
    <location>
        <begin position="241"/>
        <end position="251"/>
    </location>
</feature>
<feature type="compositionally biased region" description="Basic and acidic residues" evidence="1">
    <location>
        <begin position="195"/>
        <end position="204"/>
    </location>
</feature>
<evidence type="ECO:0000313" key="3">
    <source>
        <dbReference type="Proteomes" id="UP000070544"/>
    </source>
</evidence>
<proteinExistence type="predicted"/>
<protein>
    <submittedName>
        <fullName evidence="2">Uncharacterized protein</fullName>
    </submittedName>
</protein>
<dbReference type="EMBL" id="KQ965744">
    <property type="protein sequence ID" value="KXS18030.1"/>
    <property type="molecule type" value="Genomic_DNA"/>
</dbReference>
<evidence type="ECO:0000256" key="1">
    <source>
        <dbReference type="SAM" id="MobiDB-lite"/>
    </source>
</evidence>
<dbReference type="AlphaFoldDB" id="A0A139AMN7"/>
<organism evidence="2 3">
    <name type="scientific">Gonapodya prolifera (strain JEL478)</name>
    <name type="common">Monoblepharis prolifera</name>
    <dbReference type="NCBI Taxonomy" id="1344416"/>
    <lineage>
        <taxon>Eukaryota</taxon>
        <taxon>Fungi</taxon>
        <taxon>Fungi incertae sedis</taxon>
        <taxon>Chytridiomycota</taxon>
        <taxon>Chytridiomycota incertae sedis</taxon>
        <taxon>Monoblepharidomycetes</taxon>
        <taxon>Monoblepharidales</taxon>
        <taxon>Gonapodyaceae</taxon>
        <taxon>Gonapodya</taxon>
    </lineage>
</organism>
<keyword evidence="3" id="KW-1185">Reference proteome</keyword>
<evidence type="ECO:0000313" key="2">
    <source>
        <dbReference type="EMBL" id="KXS18030.1"/>
    </source>
</evidence>
<sequence>MDSLIQGLLAGPPTSSRRVRWSTKFATLPPRGVLTSPNPIEANTLSDSDLLRLSQKFVTHLMCLNQPTQFVNIIALGNEPQIPIHTTASHVVTPEDRAKPEQSTFGAEAPRVRLIVKFPKRSDVESKAVSGDGQVGRQPNESSISSKSRSFQSSASPSLPVASQSRQIGDREENGRLEASVNGQAGEDCAGLDGAKVEESEKAVGRQSPPPQSRRNERARGPVDSPGAGSKTKNTTQAVEGKGDGRSKTEHTGGVWQANVTKQDLLWPESGMGAVPKTKRRKKEFEMA</sequence>
<name>A0A139AMN7_GONPJ</name>
<reference evidence="2 3" key="1">
    <citation type="journal article" date="2015" name="Genome Biol. Evol.">
        <title>Phylogenomic analyses indicate that early fungi evolved digesting cell walls of algal ancestors of land plants.</title>
        <authorList>
            <person name="Chang Y."/>
            <person name="Wang S."/>
            <person name="Sekimoto S."/>
            <person name="Aerts A.L."/>
            <person name="Choi C."/>
            <person name="Clum A."/>
            <person name="LaButti K.M."/>
            <person name="Lindquist E.A."/>
            <person name="Yee Ngan C."/>
            <person name="Ohm R.A."/>
            <person name="Salamov A.A."/>
            <person name="Grigoriev I.V."/>
            <person name="Spatafora J.W."/>
            <person name="Berbee M.L."/>
        </authorList>
    </citation>
    <scope>NUCLEOTIDE SEQUENCE [LARGE SCALE GENOMIC DNA]</scope>
    <source>
        <strain evidence="2 3">JEL478</strain>
    </source>
</reference>